<dbReference type="Gene3D" id="3.30.1360.40">
    <property type="match status" value="1"/>
</dbReference>
<keyword evidence="5 7" id="KW-0238">DNA-binding</keyword>
<dbReference type="SUPFAM" id="SSF46785">
    <property type="entry name" value="Winged helix' DNA-binding domain"/>
    <property type="match status" value="1"/>
</dbReference>
<evidence type="ECO:0000256" key="2">
    <source>
        <dbReference type="ARBA" id="ARBA00008316"/>
    </source>
</evidence>
<dbReference type="PANTHER" id="PTHR34471:SF1">
    <property type="entry name" value="ARGININE REPRESSOR"/>
    <property type="match status" value="1"/>
</dbReference>
<evidence type="ECO:0000256" key="8">
    <source>
        <dbReference type="NCBIfam" id="TIGR01529"/>
    </source>
</evidence>
<protein>
    <recommendedName>
        <fullName evidence="7 8">Arginine repressor</fullName>
    </recommendedName>
</protein>
<reference evidence="11 12" key="1">
    <citation type="journal article" date="2009" name="Proc. Natl. Acad. Sci. U.S.A.">
        <title>Characterizing a model human gut microbiota composed of members of its two dominant bacterial phyla.</title>
        <authorList>
            <person name="Mahowald M.A."/>
            <person name="Rey F.E."/>
            <person name="Seedorf H."/>
            <person name="Turnbaugh P.J."/>
            <person name="Fulton R.S."/>
            <person name="Wollam A."/>
            <person name="Shah N."/>
            <person name="Wang C."/>
            <person name="Magrini V."/>
            <person name="Wilson R.K."/>
            <person name="Cantarel B.L."/>
            <person name="Coutinho P.M."/>
            <person name="Henrissat B."/>
            <person name="Crock L.W."/>
            <person name="Russell A."/>
            <person name="Verberkmoes N.C."/>
            <person name="Hettich R.L."/>
            <person name="Gordon J.I."/>
        </authorList>
    </citation>
    <scope>NUCLEOTIDE SEQUENCE [LARGE SCALE GENOMIC DNA]</scope>
    <source>
        <strain evidence="12">ATCC 33656 / DSM 3377 / JCM 17463 / KCTC 5835 / LMG 30912 / VPI 0990</strain>
    </source>
</reference>
<dbReference type="InterPro" id="IPR036388">
    <property type="entry name" value="WH-like_DNA-bd_sf"/>
</dbReference>
<evidence type="ECO:0000256" key="1">
    <source>
        <dbReference type="ARBA" id="ARBA00004496"/>
    </source>
</evidence>
<dbReference type="PRINTS" id="PR01467">
    <property type="entry name" value="ARGREPRESSOR"/>
</dbReference>
<comment type="subcellular location">
    <subcellularLocation>
        <location evidence="1 7">Cytoplasm</location>
    </subcellularLocation>
</comment>
<proteinExistence type="inferred from homology"/>
<keyword evidence="3 7" id="KW-0963">Cytoplasm</keyword>
<evidence type="ECO:0000256" key="7">
    <source>
        <dbReference type="HAMAP-Rule" id="MF_00173"/>
    </source>
</evidence>
<evidence type="ECO:0000259" key="9">
    <source>
        <dbReference type="Pfam" id="PF01316"/>
    </source>
</evidence>
<keyword evidence="6 7" id="KW-0804">Transcription</keyword>
<dbReference type="InterPro" id="IPR020900">
    <property type="entry name" value="Arg_repress_DNA-bd"/>
</dbReference>
<dbReference type="Pfam" id="PF01316">
    <property type="entry name" value="Arg_repressor"/>
    <property type="match status" value="1"/>
</dbReference>
<dbReference type="EMBL" id="CP001107">
    <property type="protein sequence ID" value="ACR75946.1"/>
    <property type="molecule type" value="Genomic_DNA"/>
</dbReference>
<name>C4ZCY3_AGARV</name>
<dbReference type="Proteomes" id="UP000001477">
    <property type="component" value="Chromosome"/>
</dbReference>
<comment type="pathway">
    <text evidence="7">Amino-acid biosynthesis; L-arginine biosynthesis [regulation].</text>
</comment>
<dbReference type="SUPFAM" id="SSF55252">
    <property type="entry name" value="C-terminal domain of arginine repressor"/>
    <property type="match status" value="1"/>
</dbReference>
<dbReference type="PaxDb" id="515619-EUBREC_2206"/>
<evidence type="ECO:0000256" key="3">
    <source>
        <dbReference type="ARBA" id="ARBA00022490"/>
    </source>
</evidence>
<dbReference type="Pfam" id="PF02863">
    <property type="entry name" value="Arg_repressor_C"/>
    <property type="match status" value="1"/>
</dbReference>
<gene>
    <name evidence="7" type="primary">argR</name>
    <name evidence="11" type="ordered locus">EUBREC_2206</name>
</gene>
<dbReference type="STRING" id="515619.EUBREC_2206"/>
<dbReference type="InterPro" id="IPR020899">
    <property type="entry name" value="Arg_repress_C"/>
</dbReference>
<comment type="similarity">
    <text evidence="2 7">Belongs to the ArgR family.</text>
</comment>
<dbReference type="PANTHER" id="PTHR34471">
    <property type="entry name" value="ARGININE REPRESSOR"/>
    <property type="match status" value="1"/>
</dbReference>
<dbReference type="GO" id="GO:0003700">
    <property type="term" value="F:DNA-binding transcription factor activity"/>
    <property type="evidence" value="ECO:0007669"/>
    <property type="project" value="UniProtKB-UniRule"/>
</dbReference>
<evidence type="ECO:0000256" key="5">
    <source>
        <dbReference type="ARBA" id="ARBA00023125"/>
    </source>
</evidence>
<dbReference type="InterPro" id="IPR036390">
    <property type="entry name" value="WH_DNA-bd_sf"/>
</dbReference>
<dbReference type="GO" id="GO:0003677">
    <property type="term" value="F:DNA binding"/>
    <property type="evidence" value="ECO:0007669"/>
    <property type="project" value="UniProtKB-KW"/>
</dbReference>
<evidence type="ECO:0000313" key="11">
    <source>
        <dbReference type="EMBL" id="ACR75946.1"/>
    </source>
</evidence>
<dbReference type="GO" id="GO:0005737">
    <property type="term" value="C:cytoplasm"/>
    <property type="evidence" value="ECO:0007669"/>
    <property type="project" value="UniProtKB-SubCell"/>
</dbReference>
<feature type="domain" description="Arginine repressor C-terminal" evidence="10">
    <location>
        <begin position="84"/>
        <end position="150"/>
    </location>
</feature>
<organism evidence="11 12">
    <name type="scientific">Agathobacter rectalis (strain ATCC 33656 / DSM 3377 / JCM 17463 / KCTC 5835 / VPI 0990)</name>
    <name type="common">Eubacterium rectale</name>
    <dbReference type="NCBI Taxonomy" id="515619"/>
    <lineage>
        <taxon>Bacteria</taxon>
        <taxon>Bacillati</taxon>
        <taxon>Bacillota</taxon>
        <taxon>Clostridia</taxon>
        <taxon>Lachnospirales</taxon>
        <taxon>Lachnospiraceae</taxon>
        <taxon>Agathobacter</taxon>
    </lineage>
</organism>
<dbReference type="HOGENOM" id="CLU_097103_3_0_9"/>
<keyword evidence="7" id="KW-0055">Arginine biosynthesis</keyword>
<dbReference type="AlphaFoldDB" id="C4ZCY3"/>
<dbReference type="Gene3D" id="1.10.10.10">
    <property type="entry name" value="Winged helix-like DNA-binding domain superfamily/Winged helix DNA-binding domain"/>
    <property type="match status" value="1"/>
</dbReference>
<dbReference type="GO" id="GO:0006526">
    <property type="term" value="P:L-arginine biosynthetic process"/>
    <property type="evidence" value="ECO:0007669"/>
    <property type="project" value="UniProtKB-UniPathway"/>
</dbReference>
<dbReference type="GO" id="GO:0051259">
    <property type="term" value="P:protein complex oligomerization"/>
    <property type="evidence" value="ECO:0007669"/>
    <property type="project" value="InterPro"/>
</dbReference>
<evidence type="ECO:0000259" key="10">
    <source>
        <dbReference type="Pfam" id="PF02863"/>
    </source>
</evidence>
<sequence>MRWQDMKTNRQSKIIEIIQKNEVETQDELSALLEKDGFCVTQATVSRDIRELKLTKIPTAGGRQKYAVITDAPENLSKKYERVLREGFLSMDMAQNILVIKTVSGMASAVCAAIDAMKMREIVGSIAGDDTIMCAIRTVDDTYAVMKKIRRIVE</sequence>
<evidence type="ECO:0000256" key="4">
    <source>
        <dbReference type="ARBA" id="ARBA00023015"/>
    </source>
</evidence>
<evidence type="ECO:0000256" key="6">
    <source>
        <dbReference type="ARBA" id="ARBA00023163"/>
    </source>
</evidence>
<feature type="domain" description="Arginine repressor DNA-binding" evidence="9">
    <location>
        <begin position="7"/>
        <end position="71"/>
    </location>
</feature>
<dbReference type="HAMAP" id="MF_00173">
    <property type="entry name" value="Arg_repressor"/>
    <property type="match status" value="1"/>
</dbReference>
<dbReference type="GO" id="GO:0034618">
    <property type="term" value="F:arginine binding"/>
    <property type="evidence" value="ECO:0007669"/>
    <property type="project" value="InterPro"/>
</dbReference>
<keyword evidence="7" id="KW-0678">Repressor</keyword>
<keyword evidence="7" id="KW-0028">Amino-acid biosynthesis</keyword>
<comment type="function">
    <text evidence="7">Regulates arginine biosynthesis genes.</text>
</comment>
<dbReference type="UniPathway" id="UPA00068"/>
<evidence type="ECO:0000313" key="12">
    <source>
        <dbReference type="Proteomes" id="UP000001477"/>
    </source>
</evidence>
<dbReference type="GO" id="GO:1900079">
    <property type="term" value="P:regulation of arginine biosynthetic process"/>
    <property type="evidence" value="ECO:0007669"/>
    <property type="project" value="UniProtKB-UniRule"/>
</dbReference>
<dbReference type="NCBIfam" id="TIGR01529">
    <property type="entry name" value="argR_whole"/>
    <property type="match status" value="1"/>
</dbReference>
<keyword evidence="4 7" id="KW-0805">Transcription regulation</keyword>
<dbReference type="InterPro" id="IPR036251">
    <property type="entry name" value="Arg_repress_C_sf"/>
</dbReference>
<dbReference type="InterPro" id="IPR001669">
    <property type="entry name" value="Arg_repress"/>
</dbReference>
<dbReference type="KEGG" id="ere:EUBREC_2206"/>
<accession>C4ZCY3</accession>